<keyword evidence="9" id="KW-0175">Coiled coil</keyword>
<evidence type="ECO:0000256" key="7">
    <source>
        <dbReference type="ARBA" id="ARBA00023242"/>
    </source>
</evidence>
<evidence type="ECO:0000313" key="13">
    <source>
        <dbReference type="Proteomes" id="UP001566132"/>
    </source>
</evidence>
<protein>
    <recommendedName>
        <fullName evidence="11">SDE2-like domain-containing protein</fullName>
    </recommendedName>
</protein>
<dbReference type="AlphaFoldDB" id="A0ABD1F918"/>
<dbReference type="GO" id="GO:0006397">
    <property type="term" value="P:mRNA processing"/>
    <property type="evidence" value="ECO:0007669"/>
    <property type="project" value="UniProtKB-KW"/>
</dbReference>
<comment type="similarity">
    <text evidence="3">Belongs to the SDE2 family.</text>
</comment>
<feature type="coiled-coil region" evidence="9">
    <location>
        <begin position="105"/>
        <end position="133"/>
    </location>
</feature>
<organism evidence="12 13">
    <name type="scientific">Hypothenemus hampei</name>
    <name type="common">Coffee berry borer</name>
    <dbReference type="NCBI Taxonomy" id="57062"/>
    <lineage>
        <taxon>Eukaryota</taxon>
        <taxon>Metazoa</taxon>
        <taxon>Ecdysozoa</taxon>
        <taxon>Arthropoda</taxon>
        <taxon>Hexapoda</taxon>
        <taxon>Insecta</taxon>
        <taxon>Pterygota</taxon>
        <taxon>Neoptera</taxon>
        <taxon>Endopterygota</taxon>
        <taxon>Coleoptera</taxon>
        <taxon>Polyphaga</taxon>
        <taxon>Cucujiformia</taxon>
        <taxon>Curculionidae</taxon>
        <taxon>Scolytinae</taxon>
        <taxon>Hypothenemus</taxon>
    </lineage>
</organism>
<feature type="compositionally biased region" description="Basic and acidic residues" evidence="10">
    <location>
        <begin position="206"/>
        <end position="215"/>
    </location>
</feature>
<dbReference type="PANTHER" id="PTHR12786:SF1">
    <property type="entry name" value="SPLICING REGULATOR SDE2"/>
    <property type="match status" value="1"/>
</dbReference>
<comment type="subcellular location">
    <subcellularLocation>
        <location evidence="2">Cytoplasm</location>
    </subcellularLocation>
    <subcellularLocation>
        <location evidence="1">Nucleus</location>
    </subcellularLocation>
</comment>
<dbReference type="PANTHER" id="PTHR12786">
    <property type="entry name" value="SPLICING FACTOR SF3A-RELATED"/>
    <property type="match status" value="1"/>
</dbReference>
<proteinExistence type="inferred from homology"/>
<evidence type="ECO:0000256" key="6">
    <source>
        <dbReference type="ARBA" id="ARBA00023187"/>
    </source>
</evidence>
<comment type="caution">
    <text evidence="12">The sequence shown here is derived from an EMBL/GenBank/DDBJ whole genome shotgun (WGS) entry which is preliminary data.</text>
</comment>
<accession>A0ABD1F918</accession>
<feature type="domain" description="SDE2-like" evidence="11">
    <location>
        <begin position="63"/>
        <end position="159"/>
    </location>
</feature>
<evidence type="ECO:0000256" key="3">
    <source>
        <dbReference type="ARBA" id="ARBA00008726"/>
    </source>
</evidence>
<evidence type="ECO:0000256" key="4">
    <source>
        <dbReference type="ARBA" id="ARBA00022490"/>
    </source>
</evidence>
<keyword evidence="4" id="KW-0963">Cytoplasm</keyword>
<dbReference type="InterPro" id="IPR053822">
    <property type="entry name" value="SDE2-like_dom"/>
</dbReference>
<sequence length="242" mass="27706">MEVSFEGKTFNIPSANLVLEELHFLIFNKLRLTTQEYYLISNGRKLESSEVSGKIHVVPRLLGGKGGFGSMLRAIGAQIEKTTNREACRDLSGRRLRDINEEQRLKKWVAQQAEREKELKEKKKKKLEKLLEQPKHEFKDENYDKERTELSEKIEDAVLQGLEASCSGVKRKTTVHPGVVKKKPKLWLDSALDDELSSSDSETEDENNKQILDERGSLELSVQDLSKETVEKTSIKEVKEVH</sequence>
<evidence type="ECO:0000256" key="10">
    <source>
        <dbReference type="SAM" id="MobiDB-lite"/>
    </source>
</evidence>
<dbReference type="Pfam" id="PF22782">
    <property type="entry name" value="SDE2"/>
    <property type="match status" value="1"/>
</dbReference>
<keyword evidence="8" id="KW-0131">Cell cycle</keyword>
<dbReference type="InterPro" id="IPR051421">
    <property type="entry name" value="RNA_Proc_DNA_Dmg_Regulator"/>
</dbReference>
<dbReference type="GO" id="GO:0005737">
    <property type="term" value="C:cytoplasm"/>
    <property type="evidence" value="ECO:0007669"/>
    <property type="project" value="UniProtKB-SubCell"/>
</dbReference>
<evidence type="ECO:0000256" key="1">
    <source>
        <dbReference type="ARBA" id="ARBA00004123"/>
    </source>
</evidence>
<reference evidence="12 13" key="1">
    <citation type="submission" date="2024-05" db="EMBL/GenBank/DDBJ databases">
        <title>Genetic variation in Jamaican populations of the coffee berry borer (Hypothenemus hampei).</title>
        <authorList>
            <person name="Errbii M."/>
            <person name="Myrie A."/>
        </authorList>
    </citation>
    <scope>NUCLEOTIDE SEQUENCE [LARGE SCALE GENOMIC DNA]</scope>
    <source>
        <strain evidence="12">JA-Hopewell-2020-01-JO</strain>
        <tissue evidence="12">Whole body</tissue>
    </source>
</reference>
<name>A0ABD1F918_HYPHA</name>
<feature type="region of interest" description="Disordered" evidence="10">
    <location>
        <begin position="192"/>
        <end position="215"/>
    </location>
</feature>
<keyword evidence="5" id="KW-0507">mRNA processing</keyword>
<evidence type="ECO:0000256" key="2">
    <source>
        <dbReference type="ARBA" id="ARBA00004496"/>
    </source>
</evidence>
<feature type="compositionally biased region" description="Basic and acidic residues" evidence="10">
    <location>
        <begin position="225"/>
        <end position="242"/>
    </location>
</feature>
<dbReference type="EMBL" id="JBDJPC010000002">
    <property type="protein sequence ID" value="KAL1512804.1"/>
    <property type="molecule type" value="Genomic_DNA"/>
</dbReference>
<dbReference type="Proteomes" id="UP001566132">
    <property type="component" value="Unassembled WGS sequence"/>
</dbReference>
<keyword evidence="7" id="KW-0539">Nucleus</keyword>
<keyword evidence="6" id="KW-0508">mRNA splicing</keyword>
<evidence type="ECO:0000256" key="9">
    <source>
        <dbReference type="SAM" id="Coils"/>
    </source>
</evidence>
<evidence type="ECO:0000313" key="12">
    <source>
        <dbReference type="EMBL" id="KAL1512804.1"/>
    </source>
</evidence>
<feature type="compositionally biased region" description="Acidic residues" evidence="10">
    <location>
        <begin position="192"/>
        <end position="205"/>
    </location>
</feature>
<keyword evidence="13" id="KW-1185">Reference proteome</keyword>
<gene>
    <name evidence="12" type="ORF">ABEB36_002330</name>
</gene>
<dbReference type="GO" id="GO:0005634">
    <property type="term" value="C:nucleus"/>
    <property type="evidence" value="ECO:0007669"/>
    <property type="project" value="UniProtKB-SubCell"/>
</dbReference>
<feature type="region of interest" description="Disordered" evidence="10">
    <location>
        <begin position="223"/>
        <end position="242"/>
    </location>
</feature>
<evidence type="ECO:0000256" key="8">
    <source>
        <dbReference type="ARBA" id="ARBA00023306"/>
    </source>
</evidence>
<evidence type="ECO:0000259" key="11">
    <source>
        <dbReference type="Pfam" id="PF22782"/>
    </source>
</evidence>
<evidence type="ECO:0000256" key="5">
    <source>
        <dbReference type="ARBA" id="ARBA00022664"/>
    </source>
</evidence>
<dbReference type="GO" id="GO:0008380">
    <property type="term" value="P:RNA splicing"/>
    <property type="evidence" value="ECO:0007669"/>
    <property type="project" value="UniProtKB-KW"/>
</dbReference>